<sequence length="73" mass="8390">MNLLDATDSMVSLKNEMVQKINKAIEEFEQQTALVVSALHIDMSRRCLQAKFNNAYPPALNRNDVEIQLIERQ</sequence>
<name>A0A0S6VT78_9BACT</name>
<reference evidence="1" key="1">
    <citation type="journal article" date="2015" name="PeerJ">
        <title>First genomic representation of candidate bacterial phylum KSB3 points to enhanced environmental sensing as a trigger of wastewater bulking.</title>
        <authorList>
            <person name="Sekiguchi Y."/>
            <person name="Ohashi A."/>
            <person name="Parks D.H."/>
            <person name="Yamauchi T."/>
            <person name="Tyson G.W."/>
            <person name="Hugenholtz P."/>
        </authorList>
    </citation>
    <scope>NUCLEOTIDE SEQUENCE [LARGE SCALE GENOMIC DNA]</scope>
</reference>
<dbReference type="EMBL" id="DF820456">
    <property type="protein sequence ID" value="GAK50709.1"/>
    <property type="molecule type" value="Genomic_DNA"/>
</dbReference>
<organism evidence="1">
    <name type="scientific">Candidatus Moduliflexus flocculans</name>
    <dbReference type="NCBI Taxonomy" id="1499966"/>
    <lineage>
        <taxon>Bacteria</taxon>
        <taxon>Candidatus Moduliflexota</taxon>
        <taxon>Candidatus Moduliflexia</taxon>
        <taxon>Candidatus Moduliflexales</taxon>
        <taxon>Candidatus Moduliflexaceae</taxon>
    </lineage>
</organism>
<keyword evidence="2" id="KW-1185">Reference proteome</keyword>
<dbReference type="HOGENOM" id="CLU_2697056_0_0_0"/>
<accession>A0A0S6VT78</accession>
<dbReference type="AlphaFoldDB" id="A0A0S6VT78"/>
<protein>
    <submittedName>
        <fullName evidence="1">Uncharacterized protein</fullName>
    </submittedName>
</protein>
<evidence type="ECO:0000313" key="2">
    <source>
        <dbReference type="Proteomes" id="UP000030700"/>
    </source>
</evidence>
<dbReference type="STRING" id="1499966.U14_01942"/>
<gene>
    <name evidence="1" type="ORF">U14_01942</name>
</gene>
<proteinExistence type="predicted"/>
<evidence type="ECO:0000313" key="1">
    <source>
        <dbReference type="EMBL" id="GAK50709.1"/>
    </source>
</evidence>
<dbReference type="Proteomes" id="UP000030700">
    <property type="component" value="Unassembled WGS sequence"/>
</dbReference>